<dbReference type="InterPro" id="IPR011066">
    <property type="entry name" value="MscS_channel_C_sf"/>
</dbReference>
<dbReference type="GO" id="GO:0005886">
    <property type="term" value="C:plasma membrane"/>
    <property type="evidence" value="ECO:0007669"/>
    <property type="project" value="UniProtKB-SubCell"/>
</dbReference>
<evidence type="ECO:0000256" key="3">
    <source>
        <dbReference type="ARBA" id="ARBA00022475"/>
    </source>
</evidence>
<dbReference type="SUPFAM" id="SSF50182">
    <property type="entry name" value="Sm-like ribonucleoproteins"/>
    <property type="match status" value="1"/>
</dbReference>
<dbReference type="Gene3D" id="2.30.30.60">
    <property type="match status" value="1"/>
</dbReference>
<gene>
    <name evidence="10" type="ORF">IAB74_00370</name>
</gene>
<evidence type="ECO:0000256" key="5">
    <source>
        <dbReference type="ARBA" id="ARBA00022989"/>
    </source>
</evidence>
<feature type="transmembrane region" description="Helical" evidence="7">
    <location>
        <begin position="58"/>
        <end position="79"/>
    </location>
</feature>
<dbReference type="InterPro" id="IPR006685">
    <property type="entry name" value="MscS_channel_2nd"/>
</dbReference>
<keyword evidence="3" id="KW-1003">Cell membrane</keyword>
<keyword evidence="5 7" id="KW-1133">Transmembrane helix</keyword>
<dbReference type="PANTHER" id="PTHR30221">
    <property type="entry name" value="SMALL-CONDUCTANCE MECHANOSENSITIVE CHANNEL"/>
    <property type="match status" value="1"/>
</dbReference>
<dbReference type="Pfam" id="PF00924">
    <property type="entry name" value="MS_channel_2nd"/>
    <property type="match status" value="1"/>
</dbReference>
<dbReference type="InterPro" id="IPR023408">
    <property type="entry name" value="MscS_beta-dom_sf"/>
</dbReference>
<comment type="caution">
    <text evidence="10">The sequence shown here is derived from an EMBL/GenBank/DDBJ whole genome shotgun (WGS) entry which is preliminary data.</text>
</comment>
<dbReference type="Gene3D" id="1.10.287.1260">
    <property type="match status" value="1"/>
</dbReference>
<protein>
    <submittedName>
        <fullName evidence="10">Mechanosensitive ion channel family protein</fullName>
    </submittedName>
</protein>
<evidence type="ECO:0000256" key="1">
    <source>
        <dbReference type="ARBA" id="ARBA00004651"/>
    </source>
</evidence>
<dbReference type="AlphaFoldDB" id="A0A9D1CKR4"/>
<evidence type="ECO:0000313" key="10">
    <source>
        <dbReference type="EMBL" id="HIQ66951.1"/>
    </source>
</evidence>
<dbReference type="InterPro" id="IPR010920">
    <property type="entry name" value="LSM_dom_sf"/>
</dbReference>
<dbReference type="Pfam" id="PF21082">
    <property type="entry name" value="MS_channel_3rd"/>
    <property type="match status" value="1"/>
</dbReference>
<dbReference type="InterPro" id="IPR011014">
    <property type="entry name" value="MscS_channel_TM-2"/>
</dbReference>
<keyword evidence="6 7" id="KW-0472">Membrane</keyword>
<evidence type="ECO:0000259" key="8">
    <source>
        <dbReference type="Pfam" id="PF00924"/>
    </source>
</evidence>
<comment type="subcellular location">
    <subcellularLocation>
        <location evidence="1">Cell membrane</location>
        <topology evidence="1">Multi-pass membrane protein</topology>
    </subcellularLocation>
</comment>
<comment type="similarity">
    <text evidence="2">Belongs to the MscS (TC 1.A.23) family.</text>
</comment>
<dbReference type="PANTHER" id="PTHR30221:SF1">
    <property type="entry name" value="SMALL-CONDUCTANCE MECHANOSENSITIVE CHANNEL"/>
    <property type="match status" value="1"/>
</dbReference>
<dbReference type="EMBL" id="DVFK01000007">
    <property type="protein sequence ID" value="HIQ66951.1"/>
    <property type="molecule type" value="Genomic_DNA"/>
</dbReference>
<dbReference type="SUPFAM" id="SSF82689">
    <property type="entry name" value="Mechanosensitive channel protein MscS (YggB), C-terminal domain"/>
    <property type="match status" value="1"/>
</dbReference>
<organism evidence="10 11">
    <name type="scientific">Candidatus Faecousia excrementigallinarum</name>
    <dbReference type="NCBI Taxonomy" id="2840806"/>
    <lineage>
        <taxon>Bacteria</taxon>
        <taxon>Bacillati</taxon>
        <taxon>Bacillota</taxon>
        <taxon>Clostridia</taxon>
        <taxon>Eubacteriales</taxon>
        <taxon>Oscillospiraceae</taxon>
        <taxon>Faecousia</taxon>
    </lineage>
</organism>
<feature type="transmembrane region" description="Helical" evidence="7">
    <location>
        <begin position="85"/>
        <end position="104"/>
    </location>
</feature>
<dbReference type="Gene3D" id="3.30.70.100">
    <property type="match status" value="1"/>
</dbReference>
<dbReference type="InterPro" id="IPR006686">
    <property type="entry name" value="MscS_channel_CS"/>
</dbReference>
<feature type="domain" description="Mechanosensitive ion channel MscS C-terminal" evidence="9">
    <location>
        <begin position="175"/>
        <end position="256"/>
    </location>
</feature>
<dbReference type="InterPro" id="IPR049278">
    <property type="entry name" value="MS_channel_C"/>
</dbReference>
<proteinExistence type="inferred from homology"/>
<reference evidence="10" key="1">
    <citation type="submission" date="2020-10" db="EMBL/GenBank/DDBJ databases">
        <authorList>
            <person name="Gilroy R."/>
        </authorList>
    </citation>
    <scope>NUCLEOTIDE SEQUENCE</scope>
    <source>
        <strain evidence="10">13361</strain>
    </source>
</reference>
<sequence length="267" mass="29045">MPEYIVNLWDKLSKFLTSKLLPCILLALIGIVVVRLLLKFVDRLLARTKLEPAAARLVRSILQAVLYLLVFLIAAPVIGVDVTSLVALTSVVTLAISLSLQNALTNVIGGFNLLYTKPFVVGDFVEIATKSGTVLEVGLTYTRLRTGDNKIISIPNSAVVATDIVNYSAAGTRRIDIAVTASYDAPAATVKKALLEAAQVPGVLEDPAPVAALDNYGDSAIGYILRVWCPVEIYFDTMYQINENIKLRFDEAGVEMTYPHLNVHLDK</sequence>
<name>A0A9D1CKR4_9FIRM</name>
<evidence type="ECO:0000256" key="7">
    <source>
        <dbReference type="SAM" id="Phobius"/>
    </source>
</evidence>
<dbReference type="GO" id="GO:0008381">
    <property type="term" value="F:mechanosensitive monoatomic ion channel activity"/>
    <property type="evidence" value="ECO:0007669"/>
    <property type="project" value="InterPro"/>
</dbReference>
<evidence type="ECO:0000313" key="11">
    <source>
        <dbReference type="Proteomes" id="UP000886796"/>
    </source>
</evidence>
<keyword evidence="4 7" id="KW-0812">Transmembrane</keyword>
<dbReference type="Proteomes" id="UP000886796">
    <property type="component" value="Unassembled WGS sequence"/>
</dbReference>
<evidence type="ECO:0000256" key="4">
    <source>
        <dbReference type="ARBA" id="ARBA00022692"/>
    </source>
</evidence>
<feature type="domain" description="Mechanosensitive ion channel MscS" evidence="8">
    <location>
        <begin position="103"/>
        <end position="168"/>
    </location>
</feature>
<reference evidence="10" key="2">
    <citation type="journal article" date="2021" name="PeerJ">
        <title>Extensive microbial diversity within the chicken gut microbiome revealed by metagenomics and culture.</title>
        <authorList>
            <person name="Gilroy R."/>
            <person name="Ravi A."/>
            <person name="Getino M."/>
            <person name="Pursley I."/>
            <person name="Horton D.L."/>
            <person name="Alikhan N.F."/>
            <person name="Baker D."/>
            <person name="Gharbi K."/>
            <person name="Hall N."/>
            <person name="Watson M."/>
            <person name="Adriaenssens E.M."/>
            <person name="Foster-Nyarko E."/>
            <person name="Jarju S."/>
            <person name="Secka A."/>
            <person name="Antonio M."/>
            <person name="Oren A."/>
            <person name="Chaudhuri R.R."/>
            <person name="La Ragione R."/>
            <person name="Hildebrand F."/>
            <person name="Pallen M.J."/>
        </authorList>
    </citation>
    <scope>NUCLEOTIDE SEQUENCE</scope>
    <source>
        <strain evidence="10">13361</strain>
    </source>
</reference>
<dbReference type="InterPro" id="IPR045275">
    <property type="entry name" value="MscS_archaea/bacteria_type"/>
</dbReference>
<evidence type="ECO:0000256" key="6">
    <source>
        <dbReference type="ARBA" id="ARBA00023136"/>
    </source>
</evidence>
<dbReference type="PROSITE" id="PS01246">
    <property type="entry name" value="UPF0003"/>
    <property type="match status" value="1"/>
</dbReference>
<accession>A0A9D1CKR4</accession>
<dbReference type="SUPFAM" id="SSF82861">
    <property type="entry name" value="Mechanosensitive channel protein MscS (YggB), transmembrane region"/>
    <property type="match status" value="1"/>
</dbReference>
<evidence type="ECO:0000259" key="9">
    <source>
        <dbReference type="Pfam" id="PF21082"/>
    </source>
</evidence>
<evidence type="ECO:0000256" key="2">
    <source>
        <dbReference type="ARBA" id="ARBA00008017"/>
    </source>
</evidence>
<feature type="transmembrane region" description="Helical" evidence="7">
    <location>
        <begin position="20"/>
        <end position="38"/>
    </location>
</feature>